<feature type="region of interest" description="Disordered" evidence="1">
    <location>
        <begin position="1"/>
        <end position="29"/>
    </location>
</feature>
<evidence type="ECO:0000313" key="4">
    <source>
        <dbReference type="Proteomes" id="UP001244341"/>
    </source>
</evidence>
<feature type="domain" description="PsbP C-terminal" evidence="2">
    <location>
        <begin position="183"/>
        <end position="290"/>
    </location>
</feature>
<proteinExistence type="predicted"/>
<dbReference type="PANTHER" id="PTHR31407">
    <property type="match status" value="1"/>
</dbReference>
<protein>
    <recommendedName>
        <fullName evidence="2">PsbP C-terminal domain-containing protein</fullName>
    </recommendedName>
</protein>
<name>A0ABY8TZ57_TETOB</name>
<dbReference type="InterPro" id="IPR002683">
    <property type="entry name" value="PsbP_C"/>
</dbReference>
<dbReference type="PANTHER" id="PTHR31407:SF7">
    <property type="entry name" value="PSBP DOMAIN-CONTAINING PROTEIN 5, CHLOROPLASTIC"/>
    <property type="match status" value="1"/>
</dbReference>
<dbReference type="InterPro" id="IPR016123">
    <property type="entry name" value="Mog1/PsbP_a/b/a-sand"/>
</dbReference>
<sequence length="309" mass="33005">MLTAHSQGTLPRGVKPFTQARQSAVQPAAAGRRKQAAVQCAAAKPDASISSDASSSRRQALLAAAGAALVPCMPAAAFSLPGFGGQESAAPVAEPAPAGFKALYDPTLAYKFLYPVQGASGEQLTMTLTRPPEKYSSAAPLSADARQRIVGELFDLRKFVTASVTVGPASGVLKDLPQQEWRPREVALTVLVDRSTARLSSGQRTALNDVIEARTEERNGQTYFVYEHTSQGSPTVANPRAETYRHALAVTTTRPGLDGKPYLFTLNMSCPQSLWADMADGFKTAVDSFTLVEPTNAYIAPDQNPWLFF</sequence>
<evidence type="ECO:0000259" key="2">
    <source>
        <dbReference type="Pfam" id="PF01789"/>
    </source>
</evidence>
<keyword evidence="4" id="KW-1185">Reference proteome</keyword>
<evidence type="ECO:0000313" key="3">
    <source>
        <dbReference type="EMBL" id="WIA14429.1"/>
    </source>
</evidence>
<dbReference type="EMBL" id="CP126212">
    <property type="protein sequence ID" value="WIA14429.1"/>
    <property type="molecule type" value="Genomic_DNA"/>
</dbReference>
<accession>A0ABY8TZ57</accession>
<dbReference type="SUPFAM" id="SSF55724">
    <property type="entry name" value="Mog1p/PsbP-like"/>
    <property type="match status" value="1"/>
</dbReference>
<dbReference type="Proteomes" id="UP001244341">
    <property type="component" value="Chromosome 5b"/>
</dbReference>
<dbReference type="Gene3D" id="3.40.1000.10">
    <property type="entry name" value="Mog1/PsbP, alpha/beta/alpha sandwich"/>
    <property type="match status" value="1"/>
</dbReference>
<evidence type="ECO:0000256" key="1">
    <source>
        <dbReference type="SAM" id="MobiDB-lite"/>
    </source>
</evidence>
<gene>
    <name evidence="3" type="ORF">OEZ85_002955</name>
</gene>
<dbReference type="Pfam" id="PF01789">
    <property type="entry name" value="PsbP"/>
    <property type="match status" value="1"/>
</dbReference>
<reference evidence="3 4" key="1">
    <citation type="submission" date="2023-05" db="EMBL/GenBank/DDBJ databases">
        <title>A 100% complete, gapless, phased diploid assembly of the Scenedesmus obliquus UTEX 3031 genome.</title>
        <authorList>
            <person name="Biondi T.C."/>
            <person name="Hanschen E.R."/>
            <person name="Kwon T."/>
            <person name="Eng W."/>
            <person name="Kruse C.P.S."/>
            <person name="Koehler S.I."/>
            <person name="Kunde Y."/>
            <person name="Gleasner C.D."/>
            <person name="You Mak K.T."/>
            <person name="Polle J."/>
            <person name="Hovde B.T."/>
            <person name="Starkenburg S.R."/>
        </authorList>
    </citation>
    <scope>NUCLEOTIDE SEQUENCE [LARGE SCALE GENOMIC DNA]</scope>
    <source>
        <strain evidence="3 4">DOE0152z</strain>
    </source>
</reference>
<organism evidence="3 4">
    <name type="scientific">Tetradesmus obliquus</name>
    <name type="common">Green alga</name>
    <name type="synonym">Acutodesmus obliquus</name>
    <dbReference type="NCBI Taxonomy" id="3088"/>
    <lineage>
        <taxon>Eukaryota</taxon>
        <taxon>Viridiplantae</taxon>
        <taxon>Chlorophyta</taxon>
        <taxon>core chlorophytes</taxon>
        <taxon>Chlorophyceae</taxon>
        <taxon>CS clade</taxon>
        <taxon>Sphaeropleales</taxon>
        <taxon>Scenedesmaceae</taxon>
        <taxon>Tetradesmus</taxon>
    </lineage>
</organism>